<keyword evidence="11" id="KW-1185">Reference proteome</keyword>
<feature type="binding site" evidence="9">
    <location>
        <position position="131"/>
    </location>
    <ligand>
        <name>Zn(2+)</name>
        <dbReference type="ChEBI" id="CHEBI:29105"/>
        <note>catalytic</note>
    </ligand>
</feature>
<evidence type="ECO:0000256" key="7">
    <source>
        <dbReference type="ARBA" id="ARBA00022801"/>
    </source>
</evidence>
<dbReference type="PANTHER" id="PTHR46986">
    <property type="entry name" value="ENDORIBONUCLEASE YBEY, CHLOROPLASTIC"/>
    <property type="match status" value="1"/>
</dbReference>
<dbReference type="RefSeq" id="WP_195172936.1">
    <property type="nucleotide sequence ID" value="NZ_CP062983.1"/>
</dbReference>
<dbReference type="GO" id="GO:0004521">
    <property type="term" value="F:RNA endonuclease activity"/>
    <property type="evidence" value="ECO:0007669"/>
    <property type="project" value="UniProtKB-UniRule"/>
</dbReference>
<dbReference type="EMBL" id="CP062983">
    <property type="protein sequence ID" value="QPC84873.1"/>
    <property type="molecule type" value="Genomic_DNA"/>
</dbReference>
<keyword evidence="7 9" id="KW-0378">Hydrolase</keyword>
<dbReference type="KEGG" id="pmet:G4Y79_11030"/>
<evidence type="ECO:0000256" key="4">
    <source>
        <dbReference type="ARBA" id="ARBA00022722"/>
    </source>
</evidence>
<dbReference type="InterPro" id="IPR020549">
    <property type="entry name" value="YbeY_CS"/>
</dbReference>
<comment type="subcellular location">
    <subcellularLocation>
        <location evidence="9">Cytoplasm</location>
    </subcellularLocation>
</comment>
<keyword evidence="9" id="KW-0963">Cytoplasm</keyword>
<comment type="similarity">
    <text evidence="1 9">Belongs to the endoribonuclease YbeY family.</text>
</comment>
<evidence type="ECO:0000256" key="3">
    <source>
        <dbReference type="ARBA" id="ARBA00022552"/>
    </source>
</evidence>
<protein>
    <recommendedName>
        <fullName evidence="9">Endoribonuclease YbeY</fullName>
        <ecNumber evidence="9">3.1.-.-</ecNumber>
    </recommendedName>
</protein>
<dbReference type="NCBIfam" id="TIGR00043">
    <property type="entry name" value="rRNA maturation RNase YbeY"/>
    <property type="match status" value="1"/>
</dbReference>
<feature type="binding site" evidence="9">
    <location>
        <position position="121"/>
    </location>
    <ligand>
        <name>Zn(2+)</name>
        <dbReference type="ChEBI" id="CHEBI:29105"/>
        <note>catalytic</note>
    </ligand>
</feature>
<organism evidence="10 11">
    <name type="scientific">Phototrophicus methaneseepsis</name>
    <dbReference type="NCBI Taxonomy" id="2710758"/>
    <lineage>
        <taxon>Bacteria</taxon>
        <taxon>Bacillati</taxon>
        <taxon>Chloroflexota</taxon>
        <taxon>Candidatus Thermofontia</taxon>
        <taxon>Phototrophicales</taxon>
        <taxon>Phototrophicaceae</taxon>
        <taxon>Phototrophicus</taxon>
    </lineage>
</organism>
<evidence type="ECO:0000313" key="10">
    <source>
        <dbReference type="EMBL" id="QPC84873.1"/>
    </source>
</evidence>
<dbReference type="GO" id="GO:0004222">
    <property type="term" value="F:metalloendopeptidase activity"/>
    <property type="evidence" value="ECO:0007669"/>
    <property type="project" value="InterPro"/>
</dbReference>
<keyword evidence="8 9" id="KW-0862">Zinc</keyword>
<dbReference type="PANTHER" id="PTHR46986:SF1">
    <property type="entry name" value="ENDORIBONUCLEASE YBEY, CHLOROPLASTIC"/>
    <property type="match status" value="1"/>
</dbReference>
<keyword evidence="5 9" id="KW-0479">Metal-binding</keyword>
<keyword evidence="6 9" id="KW-0255">Endonuclease</keyword>
<feature type="binding site" evidence="9">
    <location>
        <position position="125"/>
    </location>
    <ligand>
        <name>Zn(2+)</name>
        <dbReference type="ChEBI" id="CHEBI:29105"/>
        <note>catalytic</note>
    </ligand>
</feature>
<dbReference type="Proteomes" id="UP000594468">
    <property type="component" value="Chromosome"/>
</dbReference>
<accession>A0A7S8EDB1</accession>
<evidence type="ECO:0000256" key="1">
    <source>
        <dbReference type="ARBA" id="ARBA00010875"/>
    </source>
</evidence>
<comment type="function">
    <text evidence="9">Single strand-specific metallo-endoribonuclease involved in late-stage 70S ribosome quality control and in maturation of the 3' terminus of the 16S rRNA.</text>
</comment>
<dbReference type="AlphaFoldDB" id="A0A7S8EDB1"/>
<evidence type="ECO:0000256" key="9">
    <source>
        <dbReference type="HAMAP-Rule" id="MF_00009"/>
    </source>
</evidence>
<evidence type="ECO:0000256" key="5">
    <source>
        <dbReference type="ARBA" id="ARBA00022723"/>
    </source>
</evidence>
<dbReference type="HAMAP" id="MF_00009">
    <property type="entry name" value="Endoribonucl_YbeY"/>
    <property type="match status" value="1"/>
</dbReference>
<keyword evidence="4 9" id="KW-0540">Nuclease</keyword>
<evidence type="ECO:0000313" key="11">
    <source>
        <dbReference type="Proteomes" id="UP000594468"/>
    </source>
</evidence>
<sequence length="167" mass="18671">MSSTPNASPEVMFQNEEGYPVDEDSLREAVTTVLDMHDALDAGLSIVITTNEAVQELNLQYRDIDAPTDVLSFSAEQLPPELADDEGRYLGDLVIAYPYASQQAVRLKHPVRESFMLLVVHGTLHLLGYDHDTLENRAIMWDAQEKALNTLGIDTRIVPTLEEDHHV</sequence>
<dbReference type="PROSITE" id="PS01306">
    <property type="entry name" value="UPF0054"/>
    <property type="match status" value="1"/>
</dbReference>
<keyword evidence="3 9" id="KW-0698">rRNA processing</keyword>
<evidence type="ECO:0000256" key="8">
    <source>
        <dbReference type="ARBA" id="ARBA00022833"/>
    </source>
</evidence>
<name>A0A7S8EDB1_9CHLR</name>
<evidence type="ECO:0000256" key="2">
    <source>
        <dbReference type="ARBA" id="ARBA00022517"/>
    </source>
</evidence>
<dbReference type="Gene3D" id="3.40.390.30">
    <property type="entry name" value="Metalloproteases ('zincins'), catalytic domain"/>
    <property type="match status" value="1"/>
</dbReference>
<dbReference type="SUPFAM" id="SSF55486">
    <property type="entry name" value="Metalloproteases ('zincins'), catalytic domain"/>
    <property type="match status" value="1"/>
</dbReference>
<evidence type="ECO:0000256" key="6">
    <source>
        <dbReference type="ARBA" id="ARBA00022759"/>
    </source>
</evidence>
<dbReference type="EC" id="3.1.-.-" evidence="9"/>
<proteinExistence type="inferred from homology"/>
<gene>
    <name evidence="9 10" type="primary">ybeY</name>
    <name evidence="10" type="ORF">G4Y79_11030</name>
</gene>
<dbReference type="GO" id="GO:0006364">
    <property type="term" value="P:rRNA processing"/>
    <property type="evidence" value="ECO:0007669"/>
    <property type="project" value="UniProtKB-UniRule"/>
</dbReference>
<keyword evidence="2 9" id="KW-0690">Ribosome biogenesis</keyword>
<dbReference type="GO" id="GO:0008270">
    <property type="term" value="F:zinc ion binding"/>
    <property type="evidence" value="ECO:0007669"/>
    <property type="project" value="UniProtKB-UniRule"/>
</dbReference>
<dbReference type="InterPro" id="IPR023091">
    <property type="entry name" value="MetalPrtase_cat_dom_sf_prd"/>
</dbReference>
<dbReference type="InterPro" id="IPR002036">
    <property type="entry name" value="YbeY"/>
</dbReference>
<dbReference type="GO" id="GO:0005737">
    <property type="term" value="C:cytoplasm"/>
    <property type="evidence" value="ECO:0007669"/>
    <property type="project" value="UniProtKB-SubCell"/>
</dbReference>
<dbReference type="Pfam" id="PF02130">
    <property type="entry name" value="YbeY"/>
    <property type="match status" value="1"/>
</dbReference>
<comment type="cofactor">
    <cofactor evidence="9">
        <name>Zn(2+)</name>
        <dbReference type="ChEBI" id="CHEBI:29105"/>
    </cofactor>
    <text evidence="9">Binds 1 zinc ion.</text>
</comment>
<reference evidence="10 11" key="1">
    <citation type="submission" date="2020-02" db="EMBL/GenBank/DDBJ databases">
        <authorList>
            <person name="Zheng R.K."/>
            <person name="Sun C.M."/>
        </authorList>
    </citation>
    <scope>NUCLEOTIDE SEQUENCE [LARGE SCALE GENOMIC DNA]</scope>
    <source>
        <strain evidence="11">rifampicinis</strain>
    </source>
</reference>